<reference evidence="2" key="1">
    <citation type="submission" date="2016-10" db="EMBL/GenBank/DDBJ databases">
        <authorList>
            <person name="Varghese N."/>
            <person name="Submissions S."/>
        </authorList>
    </citation>
    <scope>NUCLEOTIDE SEQUENCE [LARGE SCALE GENOMIC DNA]</scope>
    <source>
        <strain evidence="2">CPCC 202695</strain>
    </source>
</reference>
<sequence>MMSVSTRRRGAIAAAAAVAFAGTLIVAPSASARPLENFTFTEHEAFTDLNFCDVGLSVEVDLTREVHVLFNSRKPGTAPYWKGNYTVDATYTTENGMVREHIRGVEKDLRITDNGDGTMTILVLSTGNATVYDESGKAIARNPGQVRFEVLIDYGDDITDPSDDEFLEFLGQVKGSTGRSDDFCEAALPILE</sequence>
<name>A0A1H1VB15_9MICO</name>
<organism evidence="1 2">
    <name type="scientific">Agromyces flavus</name>
    <dbReference type="NCBI Taxonomy" id="589382"/>
    <lineage>
        <taxon>Bacteria</taxon>
        <taxon>Bacillati</taxon>
        <taxon>Actinomycetota</taxon>
        <taxon>Actinomycetes</taxon>
        <taxon>Micrococcales</taxon>
        <taxon>Microbacteriaceae</taxon>
        <taxon>Agromyces</taxon>
    </lineage>
</organism>
<gene>
    <name evidence="1" type="ORF">SAMN04489721_1963</name>
</gene>
<dbReference type="Proteomes" id="UP000199482">
    <property type="component" value="Chromosome I"/>
</dbReference>
<dbReference type="InterPro" id="IPR006311">
    <property type="entry name" value="TAT_signal"/>
</dbReference>
<protein>
    <submittedName>
        <fullName evidence="1">Uncharacterized protein</fullName>
    </submittedName>
</protein>
<dbReference type="PROSITE" id="PS51318">
    <property type="entry name" value="TAT"/>
    <property type="match status" value="1"/>
</dbReference>
<dbReference type="RefSeq" id="WP_092671593.1">
    <property type="nucleotide sequence ID" value="NZ_JBHSOY010000003.1"/>
</dbReference>
<proteinExistence type="predicted"/>
<evidence type="ECO:0000313" key="1">
    <source>
        <dbReference type="EMBL" id="SDS81937.1"/>
    </source>
</evidence>
<dbReference type="AlphaFoldDB" id="A0A1H1VB15"/>
<dbReference type="EMBL" id="LT629755">
    <property type="protein sequence ID" value="SDS81937.1"/>
    <property type="molecule type" value="Genomic_DNA"/>
</dbReference>
<accession>A0A1H1VB15</accession>
<evidence type="ECO:0000313" key="2">
    <source>
        <dbReference type="Proteomes" id="UP000199482"/>
    </source>
</evidence>